<dbReference type="InterPro" id="IPR017939">
    <property type="entry name" value="G-Glutamylcylcotransferase"/>
</dbReference>
<dbReference type="PANTHER" id="PTHR12935:SF13">
    <property type="entry name" value="GAMMA-GLUTAMYLCYCLOTRANSFERASE"/>
    <property type="match status" value="1"/>
</dbReference>
<dbReference type="Proteomes" id="UP001187343">
    <property type="component" value="Unassembled WGS sequence"/>
</dbReference>
<evidence type="ECO:0000256" key="3">
    <source>
        <dbReference type="PIRSR" id="PIRSR617939-2"/>
    </source>
</evidence>
<evidence type="ECO:0000313" key="5">
    <source>
        <dbReference type="Proteomes" id="UP001187343"/>
    </source>
</evidence>
<reference evidence="4" key="1">
    <citation type="submission" date="2023-08" db="EMBL/GenBank/DDBJ databases">
        <title>Chromosome-level Genome Assembly of mud carp (Cirrhinus molitorella).</title>
        <authorList>
            <person name="Liu H."/>
        </authorList>
    </citation>
    <scope>NUCLEOTIDE SEQUENCE</scope>
    <source>
        <strain evidence="4">Prfri</strain>
        <tissue evidence="4">Muscle</tissue>
    </source>
</reference>
<protein>
    <recommendedName>
        <fullName evidence="6">Gamma-glutamylcyclotransferase</fullName>
    </recommendedName>
</protein>
<dbReference type="Pfam" id="PF13772">
    <property type="entry name" value="AIG2_2"/>
    <property type="match status" value="1"/>
</dbReference>
<feature type="active site" description="Proton acceptor" evidence="2">
    <location>
        <position position="162"/>
    </location>
</feature>
<dbReference type="AlphaFoldDB" id="A0AA88PUG5"/>
<evidence type="ECO:0000256" key="2">
    <source>
        <dbReference type="PIRSR" id="PIRSR617939-1"/>
    </source>
</evidence>
<dbReference type="InterPro" id="IPR013024">
    <property type="entry name" value="GGCT-like"/>
</dbReference>
<dbReference type="InterPro" id="IPR036568">
    <property type="entry name" value="GGCT-like_sf"/>
</dbReference>
<proteinExistence type="predicted"/>
<feature type="binding site" evidence="3">
    <location>
        <begin position="83"/>
        <end position="88"/>
    </location>
    <ligand>
        <name>substrate</name>
    </ligand>
</feature>
<organism evidence="4 5">
    <name type="scientific">Cirrhinus molitorella</name>
    <name type="common">mud carp</name>
    <dbReference type="NCBI Taxonomy" id="172907"/>
    <lineage>
        <taxon>Eukaryota</taxon>
        <taxon>Metazoa</taxon>
        <taxon>Chordata</taxon>
        <taxon>Craniata</taxon>
        <taxon>Vertebrata</taxon>
        <taxon>Euteleostomi</taxon>
        <taxon>Actinopterygii</taxon>
        <taxon>Neopterygii</taxon>
        <taxon>Teleostei</taxon>
        <taxon>Ostariophysi</taxon>
        <taxon>Cypriniformes</taxon>
        <taxon>Cyprinidae</taxon>
        <taxon>Labeoninae</taxon>
        <taxon>Labeonini</taxon>
        <taxon>Cirrhinus</taxon>
    </lineage>
</organism>
<comment type="caution">
    <text evidence="4">The sequence shown here is derived from an EMBL/GenBank/DDBJ whole genome shotgun (WGS) entry which is preliminary data.</text>
</comment>
<dbReference type="SUPFAM" id="SSF110857">
    <property type="entry name" value="Gamma-glutamyl cyclotransferase-like"/>
    <property type="match status" value="1"/>
</dbReference>
<dbReference type="PANTHER" id="PTHR12935">
    <property type="entry name" value="GAMMA-GLUTAMYLCYCLOTRANSFERASE"/>
    <property type="match status" value="1"/>
</dbReference>
<dbReference type="CDD" id="cd06661">
    <property type="entry name" value="GGCT_like"/>
    <property type="match status" value="1"/>
</dbReference>
<gene>
    <name evidence="4" type="ORF">Q8A67_015938</name>
</gene>
<evidence type="ECO:0000313" key="4">
    <source>
        <dbReference type="EMBL" id="KAK2887710.1"/>
    </source>
</evidence>
<name>A0AA88PUG5_9TELE</name>
<dbReference type="GO" id="GO:0003839">
    <property type="term" value="F:gamma-glutamylcyclotransferase activity"/>
    <property type="evidence" value="ECO:0007669"/>
    <property type="project" value="InterPro"/>
</dbReference>
<feature type="binding site" evidence="3">
    <location>
        <position position="202"/>
    </location>
    <ligand>
        <name>substrate</name>
    </ligand>
</feature>
<accession>A0AA88PUG5</accession>
<evidence type="ECO:0000256" key="1">
    <source>
        <dbReference type="ARBA" id="ARBA00023239"/>
    </source>
</evidence>
<dbReference type="Gene3D" id="3.10.490.10">
    <property type="entry name" value="Gamma-glutamyl cyclotransferase-like"/>
    <property type="match status" value="1"/>
</dbReference>
<dbReference type="EMBL" id="JAUYZG010000015">
    <property type="protein sequence ID" value="KAK2887710.1"/>
    <property type="molecule type" value="Genomic_DNA"/>
</dbReference>
<evidence type="ECO:0008006" key="6">
    <source>
        <dbReference type="Google" id="ProtNLM"/>
    </source>
</evidence>
<sequence length="245" mass="27512">MFLQRALLVKNSPVANHSKESTHEKDSLLNQTAKQTAGNKHTRAFGGYKNPQGFVLKPFMRLCTLRCLRQSVIKMSSSGCFMYFAFGSNLLKERLQLKNPSAVFHCVGRIQDYSLNFGLSGDCTNCAWHGGVATIQESEGDEVWGVVWRMDNQNLPSLDRQEQVHEGVYSPLEVKVETKEGPLLCRTYKMNKFGPCLPSPQYKKVVCLGAQQNGLPQNYIQKLLALETNNYSGTSILDQITDIQK</sequence>
<keyword evidence="5" id="KW-1185">Reference proteome</keyword>
<keyword evidence="1" id="KW-0456">Lyase</keyword>